<gene>
    <name evidence="2" type="ORF">K432DRAFT_301857</name>
</gene>
<name>A0A8E2JDL1_9PEZI</name>
<dbReference type="PANTHER" id="PTHR10701">
    <property type="entry name" value="SMALL NUCLEAR RIBONUCLEOPROTEIN-ASSOCIATED PROTEIN B AND N"/>
    <property type="match status" value="1"/>
</dbReference>
<dbReference type="InterPro" id="IPR001163">
    <property type="entry name" value="Sm_dom_euk/arc"/>
</dbReference>
<dbReference type="Gene3D" id="2.30.30.100">
    <property type="match status" value="1"/>
</dbReference>
<reference evidence="2 3" key="1">
    <citation type="journal article" date="2016" name="Nat. Commun.">
        <title>Ectomycorrhizal ecology is imprinted in the genome of the dominant symbiotic fungus Cenococcum geophilum.</title>
        <authorList>
            <consortium name="DOE Joint Genome Institute"/>
            <person name="Peter M."/>
            <person name="Kohler A."/>
            <person name="Ohm R.A."/>
            <person name="Kuo A."/>
            <person name="Krutzmann J."/>
            <person name="Morin E."/>
            <person name="Arend M."/>
            <person name="Barry K.W."/>
            <person name="Binder M."/>
            <person name="Choi C."/>
            <person name="Clum A."/>
            <person name="Copeland A."/>
            <person name="Grisel N."/>
            <person name="Haridas S."/>
            <person name="Kipfer T."/>
            <person name="LaButti K."/>
            <person name="Lindquist E."/>
            <person name="Lipzen A."/>
            <person name="Maire R."/>
            <person name="Meier B."/>
            <person name="Mihaltcheva S."/>
            <person name="Molinier V."/>
            <person name="Murat C."/>
            <person name="Poggeler S."/>
            <person name="Quandt C.A."/>
            <person name="Sperisen C."/>
            <person name="Tritt A."/>
            <person name="Tisserant E."/>
            <person name="Crous P.W."/>
            <person name="Henrissat B."/>
            <person name="Nehls U."/>
            <person name="Egli S."/>
            <person name="Spatafora J.W."/>
            <person name="Grigoriev I.V."/>
            <person name="Martin F.M."/>
        </authorList>
    </citation>
    <scope>NUCLEOTIDE SEQUENCE [LARGE SCALE GENOMIC DNA]</scope>
    <source>
        <strain evidence="2 3">CBS 459.81</strain>
    </source>
</reference>
<dbReference type="Proteomes" id="UP000250266">
    <property type="component" value="Unassembled WGS sequence"/>
</dbReference>
<dbReference type="InterPro" id="IPR034110">
    <property type="entry name" value="LSMD1_Sm"/>
</dbReference>
<sequence length="105" mass="11804">MDNAQATSYLSHFIGKTLRIYTTDSRIFAGQMKCTDKDRNVILALTHEYRQPSEVAVRKAIQDSGNPAAQVPLSSRYVGLVVVPGQYILRIELEESQFARDTFVP</sequence>
<proteinExistence type="predicted"/>
<dbReference type="Pfam" id="PF01423">
    <property type="entry name" value="LSM"/>
    <property type="match status" value="1"/>
</dbReference>
<dbReference type="PANTHER" id="PTHR10701:SF5">
    <property type="entry name" value="N-ALPHA-ACETYLTRANSFERASE 38, NATC AUXILIARY SUBUNIT"/>
    <property type="match status" value="1"/>
</dbReference>
<dbReference type="SMART" id="SM00651">
    <property type="entry name" value="Sm"/>
    <property type="match status" value="1"/>
</dbReference>
<dbReference type="SUPFAM" id="SSF50182">
    <property type="entry name" value="Sm-like ribonucleoproteins"/>
    <property type="match status" value="1"/>
</dbReference>
<dbReference type="GO" id="GO:0031417">
    <property type="term" value="C:NatC complex"/>
    <property type="evidence" value="ECO:0007669"/>
    <property type="project" value="InterPro"/>
</dbReference>
<dbReference type="AlphaFoldDB" id="A0A8E2JDL1"/>
<dbReference type="InterPro" id="IPR050914">
    <property type="entry name" value="snRNP_SmB/NAA38-like"/>
</dbReference>
<evidence type="ECO:0000313" key="2">
    <source>
        <dbReference type="EMBL" id="OCK78482.1"/>
    </source>
</evidence>
<dbReference type="OrthoDB" id="368909at2759"/>
<evidence type="ECO:0000313" key="3">
    <source>
        <dbReference type="Proteomes" id="UP000250266"/>
    </source>
</evidence>
<feature type="domain" description="Sm" evidence="1">
    <location>
        <begin position="8"/>
        <end position="93"/>
    </location>
</feature>
<dbReference type="CDD" id="cd06168">
    <property type="entry name" value="LSMD1"/>
    <property type="match status" value="1"/>
</dbReference>
<protein>
    <recommendedName>
        <fullName evidence="1">Sm domain-containing protein</fullName>
    </recommendedName>
</protein>
<dbReference type="InterPro" id="IPR010920">
    <property type="entry name" value="LSM_dom_sf"/>
</dbReference>
<evidence type="ECO:0000259" key="1">
    <source>
        <dbReference type="SMART" id="SM00651"/>
    </source>
</evidence>
<dbReference type="EMBL" id="KV745056">
    <property type="protein sequence ID" value="OCK78482.1"/>
    <property type="molecule type" value="Genomic_DNA"/>
</dbReference>
<organism evidence="2 3">
    <name type="scientific">Lepidopterella palustris CBS 459.81</name>
    <dbReference type="NCBI Taxonomy" id="1314670"/>
    <lineage>
        <taxon>Eukaryota</taxon>
        <taxon>Fungi</taxon>
        <taxon>Dikarya</taxon>
        <taxon>Ascomycota</taxon>
        <taxon>Pezizomycotina</taxon>
        <taxon>Dothideomycetes</taxon>
        <taxon>Pleosporomycetidae</taxon>
        <taxon>Mytilinidiales</taxon>
        <taxon>Argynnaceae</taxon>
        <taxon>Lepidopterella</taxon>
    </lineage>
</organism>
<accession>A0A8E2JDL1</accession>
<keyword evidence="3" id="KW-1185">Reference proteome</keyword>